<evidence type="ECO:0000313" key="3">
    <source>
        <dbReference type="Proteomes" id="UP000054408"/>
    </source>
</evidence>
<dbReference type="eggNOG" id="KOG2317">
    <property type="taxonomic scope" value="Eukaryota"/>
</dbReference>
<dbReference type="OMA" id="GSYFKEP"/>
<dbReference type="Proteomes" id="UP000054408">
    <property type="component" value="Unassembled WGS sequence"/>
</dbReference>
<dbReference type="PANTHER" id="PTHR11803:SF39">
    <property type="entry name" value="2-IMINOBUTANOATE_2-IMINOPROPANOATE DEAMINASE"/>
    <property type="match status" value="1"/>
</dbReference>
<dbReference type="OrthoDB" id="309640at2759"/>
<proteinExistence type="inferred from homology"/>
<dbReference type="InterPro" id="IPR006056">
    <property type="entry name" value="RidA"/>
</dbReference>
<sequence>MFRAAGAVAGVCRVASTGVRSKTTIVAEGAPAAIGPYSHAVTSGKMVYTSGSLGVSAEGELADGVQAQTQLALENLGAVLKAAGANHGSVVKTLVLLETMDDFPAVNEVYAQFFPENPPARSCFAVKALPLGAKVEIEAVAEIVE</sequence>
<dbReference type="NCBIfam" id="TIGR00004">
    <property type="entry name" value="Rid family detoxifying hydrolase"/>
    <property type="match status" value="1"/>
</dbReference>
<protein>
    <submittedName>
        <fullName evidence="2">Endoribonuclease L-PSP</fullName>
    </submittedName>
</protein>
<comment type="similarity">
    <text evidence="1">Belongs to the RutC family.</text>
</comment>
<dbReference type="PANTHER" id="PTHR11803">
    <property type="entry name" value="2-IMINOBUTANOATE/2-IMINOPROPANOATE DEAMINASE RIDA"/>
    <property type="match status" value="1"/>
</dbReference>
<dbReference type="RefSeq" id="XP_013761502.1">
    <property type="nucleotide sequence ID" value="XM_013906048.1"/>
</dbReference>
<dbReference type="GeneID" id="25561199"/>
<evidence type="ECO:0000256" key="1">
    <source>
        <dbReference type="ARBA" id="ARBA00010552"/>
    </source>
</evidence>
<dbReference type="InterPro" id="IPR006175">
    <property type="entry name" value="YjgF/YER057c/UK114"/>
</dbReference>
<keyword evidence="3" id="KW-1185">Reference proteome</keyword>
<dbReference type="GO" id="GO:0005739">
    <property type="term" value="C:mitochondrion"/>
    <property type="evidence" value="ECO:0007669"/>
    <property type="project" value="TreeGrafter"/>
</dbReference>
<reference evidence="2 3" key="1">
    <citation type="submission" date="2010-05" db="EMBL/GenBank/DDBJ databases">
        <title>The Genome Sequence of Thecamonas trahens ATCC 50062.</title>
        <authorList>
            <consortium name="The Broad Institute Genome Sequencing Platform"/>
            <person name="Russ C."/>
            <person name="Cuomo C."/>
            <person name="Shea T."/>
            <person name="Young S.K."/>
            <person name="Zeng Q."/>
            <person name="Koehrsen M."/>
            <person name="Haas B."/>
            <person name="Borodovsky M."/>
            <person name="Guigo R."/>
            <person name="Alvarado L."/>
            <person name="Berlin A."/>
            <person name="Bochicchio J."/>
            <person name="Borenstein D."/>
            <person name="Chapman S."/>
            <person name="Chen Z."/>
            <person name="Freedman E."/>
            <person name="Gellesch M."/>
            <person name="Goldberg J."/>
            <person name="Griggs A."/>
            <person name="Gujja S."/>
            <person name="Heilman E."/>
            <person name="Heiman D."/>
            <person name="Hepburn T."/>
            <person name="Howarth C."/>
            <person name="Jen D."/>
            <person name="Larson L."/>
            <person name="Mehta T."/>
            <person name="Park D."/>
            <person name="Pearson M."/>
            <person name="Roberts A."/>
            <person name="Saif S."/>
            <person name="Shenoy N."/>
            <person name="Sisk P."/>
            <person name="Stolte C."/>
            <person name="Sykes S."/>
            <person name="Thomson T."/>
            <person name="Walk T."/>
            <person name="White J."/>
            <person name="Yandava C."/>
            <person name="Burger G."/>
            <person name="Gray M.W."/>
            <person name="Holland P.W.H."/>
            <person name="King N."/>
            <person name="Lang F.B.F."/>
            <person name="Roger A.J."/>
            <person name="Ruiz-Trillo I."/>
            <person name="Lander E."/>
            <person name="Nusbaum C."/>
        </authorList>
    </citation>
    <scope>NUCLEOTIDE SEQUENCE [LARGE SCALE GENOMIC DNA]</scope>
    <source>
        <strain evidence="2 3">ATCC 50062</strain>
    </source>
</reference>
<dbReference type="STRING" id="461836.A0A0L0DT37"/>
<dbReference type="FunFam" id="3.30.1330.40:FF:000001">
    <property type="entry name" value="L-PSP family endoribonuclease"/>
    <property type="match status" value="1"/>
</dbReference>
<evidence type="ECO:0000313" key="2">
    <source>
        <dbReference type="EMBL" id="KNC54593.1"/>
    </source>
</evidence>
<dbReference type="Gene3D" id="3.30.1330.40">
    <property type="entry name" value="RutC-like"/>
    <property type="match status" value="1"/>
</dbReference>
<dbReference type="PROSITE" id="PS01094">
    <property type="entry name" value="UPF0076"/>
    <property type="match status" value="1"/>
</dbReference>
<organism evidence="2 3">
    <name type="scientific">Thecamonas trahens ATCC 50062</name>
    <dbReference type="NCBI Taxonomy" id="461836"/>
    <lineage>
        <taxon>Eukaryota</taxon>
        <taxon>Apusozoa</taxon>
        <taxon>Apusomonadida</taxon>
        <taxon>Apusomonadidae</taxon>
        <taxon>Thecamonas</taxon>
    </lineage>
</organism>
<dbReference type="GO" id="GO:0005829">
    <property type="term" value="C:cytosol"/>
    <property type="evidence" value="ECO:0007669"/>
    <property type="project" value="TreeGrafter"/>
</dbReference>
<dbReference type="InterPro" id="IPR019897">
    <property type="entry name" value="RidA_CS"/>
</dbReference>
<dbReference type="GO" id="GO:0019239">
    <property type="term" value="F:deaminase activity"/>
    <property type="evidence" value="ECO:0007669"/>
    <property type="project" value="TreeGrafter"/>
</dbReference>
<dbReference type="CDD" id="cd00448">
    <property type="entry name" value="YjgF_YER057c_UK114_family"/>
    <property type="match status" value="1"/>
</dbReference>
<dbReference type="SUPFAM" id="SSF55298">
    <property type="entry name" value="YjgF-like"/>
    <property type="match status" value="1"/>
</dbReference>
<dbReference type="Pfam" id="PF01042">
    <property type="entry name" value="Ribonuc_L-PSP"/>
    <property type="match status" value="1"/>
</dbReference>
<dbReference type="AlphaFoldDB" id="A0A0L0DT37"/>
<dbReference type="InterPro" id="IPR035959">
    <property type="entry name" value="RutC-like_sf"/>
</dbReference>
<gene>
    <name evidence="2" type="ORF">AMSG_01449</name>
</gene>
<accession>A0A0L0DT37</accession>
<dbReference type="EMBL" id="GL349438">
    <property type="protein sequence ID" value="KNC54593.1"/>
    <property type="molecule type" value="Genomic_DNA"/>
</dbReference>
<name>A0A0L0DT37_THETB</name>